<dbReference type="OrthoDB" id="2157530at2759"/>
<proteinExistence type="predicted"/>
<feature type="domain" description="Heterokaryon incompatibility" evidence="1">
    <location>
        <begin position="45"/>
        <end position="194"/>
    </location>
</feature>
<dbReference type="AlphaFoldDB" id="A0A8K0WA56"/>
<sequence length="572" mass="65162">MDSNHYYCLREPAHEIRLLDLLPATASGGLNGRIRRFSIGSTPTFICVSHVWGDKKADRAISLESGCGIKNLPISHNLESFLINMLCHTTESLPQIWEGSERLPMWIDMVCIDQADNHEKALQIPLMRDIYSKASFVVVWIHEYDSYLRYAFQYLRRIVEHSPGEEVLFDPMGWDTIRRLLDCGWFHRRWTIQESILPKDAIFLCGSDFISMNDLFTGIDVAVSALLARPQPMKKLKPGNTGEVRSIRVLRELRQALETDQDQFGLLWLMEHLRFTRATFAHDQVYSLLGICNRQEAVATSVRYDLEPEEVYKLSAMLHADIHGPSWVPNWHSQKLRRCLGLSNISHQREFFNASDAVPFNPSFEGKLLIVSGVLVDRIRSIGDFCPRDKAFDFSNADSDLYQQFLDFWMTPVGEPAPYPDDLSRAEAFIRTLSLLGIYLEPVPSPDDIPTIFYNWCSGSSLCKRLEAYGFKPNSNGRGPGQKTFIRMKRLAAWDPFITDKGYMGLGREGAAIGDEIWLIGGCSTPVLLSPNVDGPSRYEVKGETFLDGFMFQGQFDKTTHRNLSIERIVLI</sequence>
<dbReference type="PANTHER" id="PTHR24148">
    <property type="entry name" value="ANKYRIN REPEAT DOMAIN-CONTAINING PROTEIN 39 HOMOLOG-RELATED"/>
    <property type="match status" value="1"/>
</dbReference>
<evidence type="ECO:0000313" key="3">
    <source>
        <dbReference type="Proteomes" id="UP000813427"/>
    </source>
</evidence>
<dbReference type="Proteomes" id="UP000813427">
    <property type="component" value="Unassembled WGS sequence"/>
</dbReference>
<organism evidence="2 3">
    <name type="scientific">Fusarium tricinctum</name>
    <dbReference type="NCBI Taxonomy" id="61284"/>
    <lineage>
        <taxon>Eukaryota</taxon>
        <taxon>Fungi</taxon>
        <taxon>Dikarya</taxon>
        <taxon>Ascomycota</taxon>
        <taxon>Pezizomycotina</taxon>
        <taxon>Sordariomycetes</taxon>
        <taxon>Hypocreomycetidae</taxon>
        <taxon>Hypocreales</taxon>
        <taxon>Nectriaceae</taxon>
        <taxon>Fusarium</taxon>
        <taxon>Fusarium tricinctum species complex</taxon>
    </lineage>
</organism>
<gene>
    <name evidence="2" type="ORF">BKA59DRAFT_399625</name>
</gene>
<protein>
    <submittedName>
        <fullName evidence="2">Heterokaryon incompatibility protein-domain-containing protein</fullName>
    </submittedName>
</protein>
<evidence type="ECO:0000259" key="1">
    <source>
        <dbReference type="Pfam" id="PF06985"/>
    </source>
</evidence>
<dbReference type="InterPro" id="IPR052895">
    <property type="entry name" value="HetReg/Transcr_Mod"/>
</dbReference>
<dbReference type="PANTHER" id="PTHR24148:SF64">
    <property type="entry name" value="HETEROKARYON INCOMPATIBILITY DOMAIN-CONTAINING PROTEIN"/>
    <property type="match status" value="1"/>
</dbReference>
<reference evidence="2" key="1">
    <citation type="journal article" date="2021" name="Nat. Commun.">
        <title>Genetic determinants of endophytism in the Arabidopsis root mycobiome.</title>
        <authorList>
            <person name="Mesny F."/>
            <person name="Miyauchi S."/>
            <person name="Thiergart T."/>
            <person name="Pickel B."/>
            <person name="Atanasova L."/>
            <person name="Karlsson M."/>
            <person name="Huettel B."/>
            <person name="Barry K.W."/>
            <person name="Haridas S."/>
            <person name="Chen C."/>
            <person name="Bauer D."/>
            <person name="Andreopoulos W."/>
            <person name="Pangilinan J."/>
            <person name="LaButti K."/>
            <person name="Riley R."/>
            <person name="Lipzen A."/>
            <person name="Clum A."/>
            <person name="Drula E."/>
            <person name="Henrissat B."/>
            <person name="Kohler A."/>
            <person name="Grigoriev I.V."/>
            <person name="Martin F.M."/>
            <person name="Hacquard S."/>
        </authorList>
    </citation>
    <scope>NUCLEOTIDE SEQUENCE</scope>
    <source>
        <strain evidence="2">MPI-SDFR-AT-0068</strain>
    </source>
</reference>
<keyword evidence="3" id="KW-1185">Reference proteome</keyword>
<comment type="caution">
    <text evidence="2">The sequence shown here is derived from an EMBL/GenBank/DDBJ whole genome shotgun (WGS) entry which is preliminary data.</text>
</comment>
<accession>A0A8K0WA56</accession>
<dbReference type="Pfam" id="PF06985">
    <property type="entry name" value="HET"/>
    <property type="match status" value="1"/>
</dbReference>
<dbReference type="EMBL" id="JAGPXF010000005">
    <property type="protein sequence ID" value="KAH7241485.1"/>
    <property type="molecule type" value="Genomic_DNA"/>
</dbReference>
<dbReference type="InterPro" id="IPR010730">
    <property type="entry name" value="HET"/>
</dbReference>
<name>A0A8K0WA56_9HYPO</name>
<evidence type="ECO:0000313" key="2">
    <source>
        <dbReference type="EMBL" id="KAH7241485.1"/>
    </source>
</evidence>